<evidence type="ECO:0000256" key="1">
    <source>
        <dbReference type="ARBA" id="ARBA00022737"/>
    </source>
</evidence>
<dbReference type="InterPro" id="IPR018821">
    <property type="entry name" value="DUF294_put_nucleoTrafse_sb-bd"/>
</dbReference>
<sequence>MTVASSASIQAVAACMTQADSRAVLVLDASGSLQGIVTDTDLRARVLAVGLDPAATLIGDIMTVAPLIVPATQTASDALLLMARRNVRYILVTLPDGGFGIVSVFDLLRQYDYNAAWLVGDIHAAPDVAALTRLSQHVPSTLVRMVQNGTPARDIAHSLSLLGQEIVHRLLTLAESRFGAPPIPYAFMVAGSMGRHEQTIHTDQDNAMILDDRFVPELHDAYFQQVAHFVSDGLNACGYVYCPGNVMASNREWRQPLRVWRDYFRQWIDTPEPQALVNATIFFDLRCVYGAESLWLDLRAELLVRTQACRLFQLLLANNAETFQPPLNFWGGLVTERHRNGEKVIDLKKRGVVPVIDMARVYALAHGLPALNTFERLEALAVAAHDVLNAADAREVQEALTLIASLRLRHQARQVQQGIEPDNALRVADLSSLELRYLKAAFGVIAALQQAMFRHYRVT</sequence>
<dbReference type="CDD" id="cd05401">
    <property type="entry name" value="NT_GlnE_GlnD_like"/>
    <property type="match status" value="1"/>
</dbReference>
<feature type="domain" description="CBS" evidence="3">
    <location>
        <begin position="1"/>
        <end position="53"/>
    </location>
</feature>
<dbReference type="PANTHER" id="PTHR48108:SF26">
    <property type="entry name" value="CBS DOMAIN-CONTAINING PROTEIN DDB_G0289609"/>
    <property type="match status" value="1"/>
</dbReference>
<dbReference type="Proteomes" id="UP000192491">
    <property type="component" value="Unassembled WGS sequence"/>
</dbReference>
<gene>
    <name evidence="4" type="ORF">BWK73_38475</name>
</gene>
<dbReference type="AlphaFoldDB" id="A0A1Y1QEW1"/>
<dbReference type="Gene3D" id="3.10.580.10">
    <property type="entry name" value="CBS-domain"/>
    <property type="match status" value="1"/>
</dbReference>
<evidence type="ECO:0000259" key="3">
    <source>
        <dbReference type="PROSITE" id="PS51371"/>
    </source>
</evidence>
<evidence type="ECO:0000313" key="4">
    <source>
        <dbReference type="EMBL" id="OQX03755.1"/>
    </source>
</evidence>
<protein>
    <recommendedName>
        <fullName evidence="3">CBS domain-containing protein</fullName>
    </recommendedName>
</protein>
<feature type="domain" description="CBS" evidence="3">
    <location>
        <begin position="62"/>
        <end position="122"/>
    </location>
</feature>
<dbReference type="EMBL" id="MTEJ01000382">
    <property type="protein sequence ID" value="OQX03755.1"/>
    <property type="molecule type" value="Genomic_DNA"/>
</dbReference>
<comment type="caution">
    <text evidence="4">The sequence shown here is derived from an EMBL/GenBank/DDBJ whole genome shotgun (WGS) entry which is preliminary data.</text>
</comment>
<organism evidence="4 5">
    <name type="scientific">Thiothrix lacustris</name>
    <dbReference type="NCBI Taxonomy" id="525917"/>
    <lineage>
        <taxon>Bacteria</taxon>
        <taxon>Pseudomonadati</taxon>
        <taxon>Pseudomonadota</taxon>
        <taxon>Gammaproteobacteria</taxon>
        <taxon>Thiotrichales</taxon>
        <taxon>Thiotrichaceae</taxon>
        <taxon>Thiothrix</taxon>
    </lineage>
</organism>
<dbReference type="PROSITE" id="PS51371">
    <property type="entry name" value="CBS"/>
    <property type="match status" value="2"/>
</dbReference>
<name>A0A1Y1QEW1_9GAMM</name>
<dbReference type="PANTHER" id="PTHR48108">
    <property type="entry name" value="CBS DOMAIN-CONTAINING PROTEIN CBSX2, CHLOROPLASTIC"/>
    <property type="match status" value="1"/>
</dbReference>
<dbReference type="Pfam" id="PF10335">
    <property type="entry name" value="DUF294_C"/>
    <property type="match status" value="1"/>
</dbReference>
<keyword evidence="2" id="KW-0129">CBS domain</keyword>
<dbReference type="InterPro" id="IPR000644">
    <property type="entry name" value="CBS_dom"/>
</dbReference>
<dbReference type="GO" id="GO:0008773">
    <property type="term" value="F:[protein-PII] uridylyltransferase activity"/>
    <property type="evidence" value="ECO:0007669"/>
    <property type="project" value="InterPro"/>
</dbReference>
<dbReference type="InterPro" id="IPR046342">
    <property type="entry name" value="CBS_dom_sf"/>
</dbReference>
<reference evidence="4 5" key="1">
    <citation type="submission" date="2017-01" db="EMBL/GenBank/DDBJ databases">
        <title>Novel large sulfur bacteria in the metagenomes of groundwater-fed chemosynthetic microbial mats in the Lake Huron basin.</title>
        <authorList>
            <person name="Sharrar A.M."/>
            <person name="Flood B.E."/>
            <person name="Bailey J.V."/>
            <person name="Jones D.S."/>
            <person name="Biddanda B."/>
            <person name="Ruberg S.A."/>
            <person name="Marcus D.N."/>
            <person name="Dick G.J."/>
        </authorList>
    </citation>
    <scope>NUCLEOTIDE SEQUENCE [LARGE SCALE GENOMIC DNA]</scope>
    <source>
        <strain evidence="4">A8</strain>
    </source>
</reference>
<keyword evidence="1" id="KW-0677">Repeat</keyword>
<dbReference type="InterPro" id="IPR005105">
    <property type="entry name" value="GlnD_Uridyltrans_N"/>
</dbReference>
<dbReference type="SMART" id="SM00116">
    <property type="entry name" value="CBS"/>
    <property type="match status" value="2"/>
</dbReference>
<dbReference type="Pfam" id="PF00571">
    <property type="entry name" value="CBS"/>
    <property type="match status" value="2"/>
</dbReference>
<evidence type="ECO:0000256" key="2">
    <source>
        <dbReference type="PROSITE-ProRule" id="PRU00703"/>
    </source>
</evidence>
<evidence type="ECO:0000313" key="5">
    <source>
        <dbReference type="Proteomes" id="UP000192491"/>
    </source>
</evidence>
<proteinExistence type="predicted"/>
<dbReference type="Pfam" id="PF03445">
    <property type="entry name" value="DUF294"/>
    <property type="match status" value="1"/>
</dbReference>
<accession>A0A1Y1QEW1</accession>
<dbReference type="InterPro" id="IPR051462">
    <property type="entry name" value="CBS_domain-containing"/>
</dbReference>
<dbReference type="SUPFAM" id="SSF54631">
    <property type="entry name" value="CBS-domain pair"/>
    <property type="match status" value="1"/>
</dbReference>